<name>A0ABY6ZH26_9BACL</name>
<evidence type="ECO:0000313" key="5">
    <source>
        <dbReference type="EMBL" id="WAH42147.1"/>
    </source>
</evidence>
<dbReference type="CDD" id="cd03221">
    <property type="entry name" value="ABCF_EF-3"/>
    <property type="match status" value="2"/>
</dbReference>
<feature type="domain" description="ABC transporter" evidence="4">
    <location>
        <begin position="350"/>
        <end position="562"/>
    </location>
</feature>
<dbReference type="GO" id="GO:0005524">
    <property type="term" value="F:ATP binding"/>
    <property type="evidence" value="ECO:0007669"/>
    <property type="project" value="UniProtKB-KW"/>
</dbReference>
<evidence type="ECO:0000256" key="2">
    <source>
        <dbReference type="ARBA" id="ARBA00022840"/>
    </source>
</evidence>
<organism evidence="5 6">
    <name type="scientific">Alicyclobacillus fastidiosus</name>
    <dbReference type="NCBI Taxonomy" id="392011"/>
    <lineage>
        <taxon>Bacteria</taxon>
        <taxon>Bacillati</taxon>
        <taxon>Bacillota</taxon>
        <taxon>Bacilli</taxon>
        <taxon>Bacillales</taxon>
        <taxon>Alicyclobacillaceae</taxon>
        <taxon>Alicyclobacillus</taxon>
    </lineage>
</organism>
<feature type="coiled-coil region" evidence="3">
    <location>
        <begin position="88"/>
        <end position="115"/>
    </location>
</feature>
<dbReference type="EMBL" id="CP104067">
    <property type="protein sequence ID" value="WAH42147.1"/>
    <property type="molecule type" value="Genomic_DNA"/>
</dbReference>
<keyword evidence="2 5" id="KW-0067">ATP-binding</keyword>
<dbReference type="InterPro" id="IPR003593">
    <property type="entry name" value="AAA+_ATPase"/>
</dbReference>
<feature type="domain" description="ABC transporter" evidence="4">
    <location>
        <begin position="4"/>
        <end position="263"/>
    </location>
</feature>
<evidence type="ECO:0000256" key="3">
    <source>
        <dbReference type="SAM" id="Coils"/>
    </source>
</evidence>
<dbReference type="InterPro" id="IPR051309">
    <property type="entry name" value="ABCF_ATPase"/>
</dbReference>
<proteinExistence type="predicted"/>
<dbReference type="CDD" id="cd00882">
    <property type="entry name" value="Ras_like_GTPase"/>
    <property type="match status" value="1"/>
</dbReference>
<dbReference type="InterPro" id="IPR003439">
    <property type="entry name" value="ABC_transporter-like_ATP-bd"/>
</dbReference>
<reference evidence="5" key="1">
    <citation type="submission" date="2022-08" db="EMBL/GenBank/DDBJ databases">
        <title>Alicyclobacillus fastidiosus DSM 17978, complete genome.</title>
        <authorList>
            <person name="Wang Q."/>
            <person name="Cai R."/>
            <person name="Wang Z."/>
        </authorList>
    </citation>
    <scope>NUCLEOTIDE SEQUENCE</scope>
    <source>
        <strain evidence="5">DSM 17978</strain>
    </source>
</reference>
<dbReference type="InterPro" id="IPR027417">
    <property type="entry name" value="P-loop_NTPase"/>
</dbReference>
<dbReference type="PROSITE" id="PS50893">
    <property type="entry name" value="ABC_TRANSPORTER_2"/>
    <property type="match status" value="2"/>
</dbReference>
<gene>
    <name evidence="5" type="ORF">NZD89_01110</name>
</gene>
<dbReference type="Pfam" id="PF00005">
    <property type="entry name" value="ABC_tran"/>
    <property type="match status" value="2"/>
</dbReference>
<dbReference type="NCBIfam" id="NF000355">
    <property type="entry name" value="ribo_prot_ABC_F"/>
    <property type="match status" value="1"/>
</dbReference>
<dbReference type="PANTHER" id="PTHR42855:SF2">
    <property type="entry name" value="DRUG RESISTANCE ABC TRANSPORTER,ATP-BINDING PROTEIN"/>
    <property type="match status" value="1"/>
</dbReference>
<dbReference type="InterPro" id="IPR017871">
    <property type="entry name" value="ABC_transporter-like_CS"/>
</dbReference>
<dbReference type="PROSITE" id="PS00211">
    <property type="entry name" value="ABC_TRANSPORTER_1"/>
    <property type="match status" value="1"/>
</dbReference>
<evidence type="ECO:0000259" key="4">
    <source>
        <dbReference type="PROSITE" id="PS50893"/>
    </source>
</evidence>
<evidence type="ECO:0000256" key="1">
    <source>
        <dbReference type="ARBA" id="ARBA00022741"/>
    </source>
</evidence>
<accession>A0ABY6ZH26</accession>
<keyword evidence="3" id="KW-0175">Coiled coil</keyword>
<protein>
    <submittedName>
        <fullName evidence="5">ATP-binding cassette domain-containing protein</fullName>
    </submittedName>
</protein>
<dbReference type="SUPFAM" id="SSF52540">
    <property type="entry name" value="P-loop containing nucleoside triphosphate hydrolases"/>
    <property type="match status" value="2"/>
</dbReference>
<keyword evidence="6" id="KW-1185">Reference proteome</keyword>
<keyword evidence="1" id="KW-0547">Nucleotide-binding</keyword>
<feature type="coiled-coil region" evidence="3">
    <location>
        <begin position="249"/>
        <end position="276"/>
    </location>
</feature>
<dbReference type="RefSeq" id="WP_268006041.1">
    <property type="nucleotide sequence ID" value="NZ_CP104067.1"/>
</dbReference>
<dbReference type="Proteomes" id="UP001164761">
    <property type="component" value="Chromosome"/>
</dbReference>
<dbReference type="SMART" id="SM00382">
    <property type="entry name" value="AAA"/>
    <property type="match status" value="2"/>
</dbReference>
<evidence type="ECO:0000313" key="6">
    <source>
        <dbReference type="Proteomes" id="UP001164761"/>
    </source>
</evidence>
<dbReference type="Gene3D" id="3.40.50.300">
    <property type="entry name" value="P-loop containing nucleotide triphosphate hydrolases"/>
    <property type="match status" value="2"/>
</dbReference>
<sequence>MHVIRVENASKSWAGEPVFQHVSFELHFGEKLVLFGRNGVGKTTLLRALMGAIPLDSGFVTRTVPMSEWGFLEQTYCVSDTLTVLDYALSVDEELNRLRARRAALERELAEGATSTASVSDLTSAYSAVLEDYLARDGYEWEAEVERTLEQFGLSQQLWGQAFRSLSGGQKTRLQLARIMLKRPSVLLLDEPTNHLDEDTMAWLEHWVRTIRASVIMVTHDRHFIDRVADTTIELTARGARRFVGGYTKMEALRRLERETQQAAFEKEEKARAELIEAIRRYRQWFDKAHASAGERNPYLKKRATKNATRFQAKERALSRLEADRTQRPTPVATAQVSFREGQFDASTYVTITDAAVGYPGVDVLRGASLRVRRGDRIAVVGKNGSGKSTLLKVISGQLAPTSGEAYRHPALRVALFDQEVSSLNPDLSILDTLLQENRMSQSYARTILAGFLFRGNDVYKRVGQLSMGERCRVAFVRMYLSDANLLVLDEPTNYLDVETREQVETALLDYPGALVFVSHDRYLVRKLANQVVHVEDGRIETFDGGYDVYLQTLHDPLRAHPDKKRRIAELELRVTQLMSQGATDDEGTAQTQVLEQIRSLQQEIEELRRRDS</sequence>
<dbReference type="PANTHER" id="PTHR42855">
    <property type="entry name" value="ABC TRANSPORTER ATP-BINDING SUBUNIT"/>
    <property type="match status" value="1"/>
</dbReference>